<accession>A0A0D6NMY1</accession>
<keyword evidence="1" id="KW-1133">Transmembrane helix</keyword>
<reference evidence="3 4" key="1">
    <citation type="submission" date="2012-11" db="EMBL/GenBank/DDBJ databases">
        <title>Whole genome sequence of Acetobacter orientalis 21F-2.</title>
        <authorList>
            <person name="Azuma Y."/>
            <person name="Higashiura N."/>
            <person name="Hirakawa H."/>
            <person name="Matsushita K."/>
        </authorList>
    </citation>
    <scope>NUCLEOTIDE SEQUENCE [LARGE SCALE GENOMIC DNA]</scope>
    <source>
        <strain evidence="3 4">21F-2</strain>
    </source>
</reference>
<dbReference type="STRING" id="1231341.Abor_035_001"/>
<dbReference type="GeneID" id="76205110"/>
<dbReference type="RefSeq" id="WP_048842021.1">
    <property type="nucleotide sequence ID" value="NZ_BAMX01000035.1"/>
</dbReference>
<dbReference type="EMBL" id="BAMX01000035">
    <property type="protein sequence ID" value="GAN66978.1"/>
    <property type="molecule type" value="Genomic_DNA"/>
</dbReference>
<keyword evidence="1" id="KW-0812">Transmembrane</keyword>
<evidence type="ECO:0000313" key="3">
    <source>
        <dbReference type="EMBL" id="GAN66978.1"/>
    </source>
</evidence>
<dbReference type="Proteomes" id="UP000032670">
    <property type="component" value="Unassembled WGS sequence"/>
</dbReference>
<dbReference type="KEGG" id="aot:AcetOri_orf04961"/>
<accession>A0A2Z5ZN31</accession>
<keyword evidence="4" id="KW-1185">Reference proteome</keyword>
<feature type="transmembrane region" description="Helical" evidence="1">
    <location>
        <begin position="30"/>
        <end position="48"/>
    </location>
</feature>
<dbReference type="EMBL" id="AP018515">
    <property type="protein sequence ID" value="BBC81627.1"/>
    <property type="molecule type" value="Genomic_DNA"/>
</dbReference>
<sequence>MQMTLRLACLIGIALAGVLRFVDPHYHLTAEIVGAGFLITALVATVILDETAPAGISASKK</sequence>
<dbReference type="Proteomes" id="UP000270034">
    <property type="component" value="Chromosome"/>
</dbReference>
<gene>
    <name evidence="3" type="ORF">Abor_035_001</name>
    <name evidence="2" type="ORF">AcetOrient_orf04961</name>
</gene>
<keyword evidence="1" id="KW-0472">Membrane</keyword>
<proteinExistence type="predicted"/>
<protein>
    <submittedName>
        <fullName evidence="2">Uncharacterized protein</fullName>
    </submittedName>
</protein>
<dbReference type="AlphaFoldDB" id="A0A2Z5ZN31"/>
<evidence type="ECO:0000313" key="5">
    <source>
        <dbReference type="Proteomes" id="UP000270034"/>
    </source>
</evidence>
<evidence type="ECO:0000256" key="1">
    <source>
        <dbReference type="SAM" id="Phobius"/>
    </source>
</evidence>
<evidence type="ECO:0000313" key="2">
    <source>
        <dbReference type="EMBL" id="BBC81627.1"/>
    </source>
</evidence>
<name>A0A2Z5ZN31_9PROT</name>
<evidence type="ECO:0000313" key="4">
    <source>
        <dbReference type="Proteomes" id="UP000032670"/>
    </source>
</evidence>
<reference evidence="2 5" key="2">
    <citation type="submission" date="2018-02" db="EMBL/GenBank/DDBJ databases">
        <title>Acetobacter orientalis genome.</title>
        <authorList>
            <person name="Nakashima N."/>
            <person name="Tamura T."/>
        </authorList>
    </citation>
    <scope>NUCLEOTIDE SEQUENCE [LARGE SCALE GENOMIC DNA]</scope>
    <source>
        <strain evidence="2 5">FAN1</strain>
    </source>
</reference>
<organism evidence="2 5">
    <name type="scientific">Acetobacter orientalis</name>
    <dbReference type="NCBI Taxonomy" id="146474"/>
    <lineage>
        <taxon>Bacteria</taxon>
        <taxon>Pseudomonadati</taxon>
        <taxon>Pseudomonadota</taxon>
        <taxon>Alphaproteobacteria</taxon>
        <taxon>Acetobacterales</taxon>
        <taxon>Acetobacteraceae</taxon>
        <taxon>Acetobacter</taxon>
    </lineage>
</organism>